<dbReference type="SUPFAM" id="SSF50486">
    <property type="entry name" value="FMT C-terminal domain-like"/>
    <property type="match status" value="1"/>
</dbReference>
<evidence type="ECO:0000256" key="2">
    <source>
        <dbReference type="ARBA" id="ARBA00022763"/>
    </source>
</evidence>
<reference evidence="7" key="1">
    <citation type="journal article" date="2019" name="Int. J. Syst. Evol. Microbiol.">
        <title>The Global Catalogue of Microorganisms (GCM) 10K type strain sequencing project: providing services to taxonomists for standard genome sequencing and annotation.</title>
        <authorList>
            <consortium name="The Broad Institute Genomics Platform"/>
            <consortium name="The Broad Institute Genome Sequencing Center for Infectious Disease"/>
            <person name="Wu L."/>
            <person name="Ma J."/>
        </authorList>
    </citation>
    <scope>NUCLEOTIDE SEQUENCE [LARGE SCALE GENOMIC DNA]</scope>
    <source>
        <strain evidence="7">CGMCC 1.10832</strain>
    </source>
</reference>
<dbReference type="CDD" id="cd00540">
    <property type="entry name" value="AAG"/>
    <property type="match status" value="1"/>
</dbReference>
<dbReference type="Proteomes" id="UP000636010">
    <property type="component" value="Unassembled WGS sequence"/>
</dbReference>
<evidence type="ECO:0000256" key="1">
    <source>
        <dbReference type="ARBA" id="ARBA00009232"/>
    </source>
</evidence>
<keyword evidence="7" id="KW-1185">Reference proteome</keyword>
<dbReference type="NCBIfam" id="TIGR00567">
    <property type="entry name" value="3mg"/>
    <property type="match status" value="1"/>
</dbReference>
<comment type="caution">
    <text evidence="6">The sequence shown here is derived from an EMBL/GenBank/DDBJ whole genome shotgun (WGS) entry which is preliminary data.</text>
</comment>
<name>A0ABQ1N429_9BACT</name>
<protein>
    <recommendedName>
        <fullName evidence="5">Putative 3-methyladenine DNA glycosylase</fullName>
        <ecNumber evidence="5">3.2.2.-</ecNumber>
    </recommendedName>
</protein>
<dbReference type="Pfam" id="PF02245">
    <property type="entry name" value="Pur_DNA_glyco"/>
    <property type="match status" value="1"/>
</dbReference>
<dbReference type="InterPro" id="IPR036995">
    <property type="entry name" value="MPG_sf"/>
</dbReference>
<accession>A0ABQ1N429</accession>
<evidence type="ECO:0000313" key="6">
    <source>
        <dbReference type="EMBL" id="GGC52665.1"/>
    </source>
</evidence>
<keyword evidence="4 5" id="KW-0234">DNA repair</keyword>
<keyword evidence="2 5" id="KW-0227">DNA damage</keyword>
<dbReference type="EMBL" id="BMEC01000017">
    <property type="protein sequence ID" value="GGC52665.1"/>
    <property type="molecule type" value="Genomic_DNA"/>
</dbReference>
<evidence type="ECO:0000256" key="3">
    <source>
        <dbReference type="ARBA" id="ARBA00022801"/>
    </source>
</evidence>
<organism evidence="6 7">
    <name type="scientific">Marivirga lumbricoides</name>
    <dbReference type="NCBI Taxonomy" id="1046115"/>
    <lineage>
        <taxon>Bacteria</taxon>
        <taxon>Pseudomonadati</taxon>
        <taxon>Bacteroidota</taxon>
        <taxon>Cytophagia</taxon>
        <taxon>Cytophagales</taxon>
        <taxon>Marivirgaceae</taxon>
        <taxon>Marivirga</taxon>
    </lineage>
</organism>
<evidence type="ECO:0000256" key="5">
    <source>
        <dbReference type="HAMAP-Rule" id="MF_00527"/>
    </source>
</evidence>
<dbReference type="EC" id="3.2.2.-" evidence="5"/>
<dbReference type="HAMAP" id="MF_00527">
    <property type="entry name" value="3MGH"/>
    <property type="match status" value="1"/>
</dbReference>
<dbReference type="RefSeq" id="WP_188467389.1">
    <property type="nucleotide sequence ID" value="NZ_BAABHU010000017.1"/>
</dbReference>
<evidence type="ECO:0000256" key="4">
    <source>
        <dbReference type="ARBA" id="ARBA00023204"/>
    </source>
</evidence>
<gene>
    <name evidence="6" type="ORF">GCM10011506_42880</name>
</gene>
<dbReference type="Gene3D" id="3.10.300.10">
    <property type="entry name" value="Methylpurine-DNA glycosylase (MPG)"/>
    <property type="match status" value="1"/>
</dbReference>
<evidence type="ECO:0000313" key="7">
    <source>
        <dbReference type="Proteomes" id="UP000636010"/>
    </source>
</evidence>
<dbReference type="InterPro" id="IPR011034">
    <property type="entry name" value="Formyl_transferase-like_C_sf"/>
</dbReference>
<dbReference type="InterPro" id="IPR003180">
    <property type="entry name" value="MPG"/>
</dbReference>
<sequence length="204" mass="22913">MINSDKRLTDSFYLRSDVVQIARELLGMKIFTFTNNVITAGIITETEAYSGMNDKACHAHLGKFTKRTSTMYEKGGSAYIYLCYGIHHLFNIVTNIEGKADAVLIRAIEPIEGVEVMHERRSVKSKSIKLGSGPGKLTQALGITKDLNGIDLTESETIWIERGDKAIHPNKIIADKRIGIDYAEEDALLHWRFYISQNKSVSKF</sequence>
<keyword evidence="3 5" id="KW-0378">Hydrolase</keyword>
<proteinExistence type="inferred from homology"/>
<dbReference type="PANTHER" id="PTHR10429">
    <property type="entry name" value="DNA-3-METHYLADENINE GLYCOSYLASE"/>
    <property type="match status" value="1"/>
</dbReference>
<comment type="similarity">
    <text evidence="1 5">Belongs to the DNA glycosylase MPG family.</text>
</comment>
<dbReference type="PANTHER" id="PTHR10429:SF0">
    <property type="entry name" value="DNA-3-METHYLADENINE GLYCOSYLASE"/>
    <property type="match status" value="1"/>
</dbReference>